<feature type="compositionally biased region" description="Acidic residues" evidence="1">
    <location>
        <begin position="442"/>
        <end position="452"/>
    </location>
</feature>
<dbReference type="InterPro" id="IPR037138">
    <property type="entry name" value="His_deacetylse_dom_sf"/>
</dbReference>
<feature type="compositionally biased region" description="Gly residues" evidence="1">
    <location>
        <begin position="403"/>
        <end position="413"/>
    </location>
</feature>
<keyword evidence="4" id="KW-1185">Reference proteome</keyword>
<proteinExistence type="predicted"/>
<comment type="caution">
    <text evidence="3">The sequence shown here is derived from an EMBL/GenBank/DDBJ whole genome shotgun (WGS) entry which is preliminary data.</text>
</comment>
<feature type="compositionally biased region" description="Acidic residues" evidence="1">
    <location>
        <begin position="375"/>
        <end position="385"/>
    </location>
</feature>
<feature type="region of interest" description="Disordered" evidence="1">
    <location>
        <begin position="328"/>
        <end position="354"/>
    </location>
</feature>
<evidence type="ECO:0000259" key="2">
    <source>
        <dbReference type="Pfam" id="PF00850"/>
    </source>
</evidence>
<dbReference type="InterPro" id="IPR023801">
    <property type="entry name" value="His_deacetylse_dom"/>
</dbReference>
<feature type="domain" description="Histone deacetylase" evidence="2">
    <location>
        <begin position="23"/>
        <end position="107"/>
    </location>
</feature>
<protein>
    <submittedName>
        <fullName evidence="3">Histone deacetylase RPD3</fullName>
    </submittedName>
</protein>
<dbReference type="AlphaFoldDB" id="A0A8H6T1R7"/>
<gene>
    <name evidence="3" type="ORF">HMN09_00586600</name>
</gene>
<dbReference type="Pfam" id="PF00850">
    <property type="entry name" value="Hist_deacetyl"/>
    <property type="match status" value="1"/>
</dbReference>
<reference evidence="3" key="1">
    <citation type="submission" date="2020-05" db="EMBL/GenBank/DDBJ databases">
        <title>Mycena genomes resolve the evolution of fungal bioluminescence.</title>
        <authorList>
            <person name="Tsai I.J."/>
        </authorList>
    </citation>
    <scope>NUCLEOTIDE SEQUENCE</scope>
    <source>
        <strain evidence="3">110903Hualien_Pintung</strain>
    </source>
</reference>
<feature type="compositionally biased region" description="Acidic residues" evidence="1">
    <location>
        <begin position="192"/>
        <end position="211"/>
    </location>
</feature>
<dbReference type="SUPFAM" id="SSF52768">
    <property type="entry name" value="Arginase/deacetylase"/>
    <property type="match status" value="1"/>
</dbReference>
<name>A0A8H6T1R7_MYCCL</name>
<feature type="region of interest" description="Disordered" evidence="1">
    <location>
        <begin position="375"/>
        <end position="467"/>
    </location>
</feature>
<dbReference type="InterPro" id="IPR003084">
    <property type="entry name" value="HDAC_I/II"/>
</dbReference>
<accession>A0A8H6T1R7</accession>
<dbReference type="Gene3D" id="3.40.800.20">
    <property type="entry name" value="Histone deacetylase domain"/>
    <property type="match status" value="1"/>
</dbReference>
<dbReference type="GO" id="GO:0070210">
    <property type="term" value="C:Rpd3L-Expanded complex"/>
    <property type="evidence" value="ECO:0007669"/>
    <property type="project" value="TreeGrafter"/>
</dbReference>
<dbReference type="PANTHER" id="PTHR10625">
    <property type="entry name" value="HISTONE DEACETYLASE HDAC1-RELATED"/>
    <property type="match status" value="1"/>
</dbReference>
<feature type="compositionally biased region" description="Acidic residues" evidence="1">
    <location>
        <begin position="328"/>
        <end position="341"/>
    </location>
</feature>
<dbReference type="GO" id="GO:0031507">
    <property type="term" value="P:heterochromatin formation"/>
    <property type="evidence" value="ECO:0007669"/>
    <property type="project" value="TreeGrafter"/>
</dbReference>
<dbReference type="PRINTS" id="PR01271">
    <property type="entry name" value="HISDACETLASE"/>
</dbReference>
<feature type="region of interest" description="Disordered" evidence="1">
    <location>
        <begin position="177"/>
        <end position="232"/>
    </location>
</feature>
<evidence type="ECO:0000313" key="3">
    <source>
        <dbReference type="EMBL" id="KAF7310445.1"/>
    </source>
</evidence>
<evidence type="ECO:0000256" key="1">
    <source>
        <dbReference type="SAM" id="MobiDB-lite"/>
    </source>
</evidence>
<dbReference type="GO" id="GO:0004407">
    <property type="term" value="F:histone deacetylase activity"/>
    <property type="evidence" value="ECO:0007669"/>
    <property type="project" value="InterPro"/>
</dbReference>
<sequence length="467" mass="50972">MSRRRVAYYYDPDVGGYTYGPGHPMKPHRVRITHDLVGAYGMLDKMHVLRPQRATPNAMSAFHTDEYVNFLKRVTPETSEQLTHGGLLFLVGELPDNPAFEGLFERRALAQLQELASRAAPSVALQDVPRQALGSHMGFRSMKGLRRDAHGGYGPGIPDPEDELDLRVRDRVGTLFDHQETARLERERQQDDSDASSSDDSEGSDDEDDDDTRSGSRFGNGNNITGKRRKRMSIVTNQYIDVAPPPPRPNGRHASVPVNAQATIPPLVAQPQQGPALSSVPANKRRFFQVFPTPWDARPNAAHVLNGISPGAADVGAAMENGGVDVDIEDDADVEPEPEPEREERTGRGVTRATVRAARERGLLRDPLAAFEDAEEMDVDMDSDGEPARKRGGNWRGRAAPKGKGGGGRGRGANRGRAIAITNREDTQSVADSNGVDREMDLEGPEEEDGEDGVGYGAARMRSGMGW</sequence>
<evidence type="ECO:0000313" key="4">
    <source>
        <dbReference type="Proteomes" id="UP000613580"/>
    </source>
</evidence>
<dbReference type="OrthoDB" id="1918432at2759"/>
<dbReference type="Proteomes" id="UP000613580">
    <property type="component" value="Unassembled WGS sequence"/>
</dbReference>
<dbReference type="EMBL" id="JACAZE010000007">
    <property type="protein sequence ID" value="KAF7310445.1"/>
    <property type="molecule type" value="Genomic_DNA"/>
</dbReference>
<organism evidence="3 4">
    <name type="scientific">Mycena chlorophos</name>
    <name type="common">Agaric fungus</name>
    <name type="synonym">Agaricus chlorophos</name>
    <dbReference type="NCBI Taxonomy" id="658473"/>
    <lineage>
        <taxon>Eukaryota</taxon>
        <taxon>Fungi</taxon>
        <taxon>Dikarya</taxon>
        <taxon>Basidiomycota</taxon>
        <taxon>Agaricomycotina</taxon>
        <taxon>Agaricomycetes</taxon>
        <taxon>Agaricomycetidae</taxon>
        <taxon>Agaricales</taxon>
        <taxon>Marasmiineae</taxon>
        <taxon>Mycenaceae</taxon>
        <taxon>Mycena</taxon>
    </lineage>
</organism>
<dbReference type="PANTHER" id="PTHR10625:SF2">
    <property type="entry name" value="HISTONE DEACETYLASE"/>
    <property type="match status" value="1"/>
</dbReference>
<feature type="compositionally biased region" description="Basic and acidic residues" evidence="1">
    <location>
        <begin position="177"/>
        <end position="191"/>
    </location>
</feature>
<dbReference type="InterPro" id="IPR023696">
    <property type="entry name" value="Ureohydrolase_dom_sf"/>
</dbReference>